<keyword evidence="3" id="KW-1185">Reference proteome</keyword>
<sequence length="127" mass="14268">MARRFSRFSNQGWRSRGRRRRRGGGGGHGAGEEEAVQGGGGGAGEEAAIEQGRRRRCREEEVRFGRHGSTGGRTNLDGRARRGRSECGVERLRLPDFLERPRSVSEENILRREPLRSMSLATKHLQK</sequence>
<reference evidence="2 3" key="1">
    <citation type="submission" date="2018-04" db="EMBL/GenBank/DDBJ databases">
        <title>WGS assembly of Panicum hallii var. hallii HAL2.</title>
        <authorList>
            <person name="Lovell J."/>
            <person name="Jenkins J."/>
            <person name="Lowry D."/>
            <person name="Mamidi S."/>
            <person name="Sreedasyam A."/>
            <person name="Weng X."/>
            <person name="Barry K."/>
            <person name="Bonette J."/>
            <person name="Campitelli B."/>
            <person name="Daum C."/>
            <person name="Gordon S."/>
            <person name="Gould B."/>
            <person name="Lipzen A."/>
            <person name="MacQueen A."/>
            <person name="Palacio-Mejia J."/>
            <person name="Plott C."/>
            <person name="Shakirov E."/>
            <person name="Shu S."/>
            <person name="Yoshinaga Y."/>
            <person name="Zane M."/>
            <person name="Rokhsar D."/>
            <person name="Grimwood J."/>
            <person name="Schmutz J."/>
            <person name="Juenger T."/>
        </authorList>
    </citation>
    <scope>NUCLEOTIDE SEQUENCE [LARGE SCALE GENOMIC DNA]</scope>
    <source>
        <strain evidence="3">cv. HAL2</strain>
    </source>
</reference>
<dbReference type="Proteomes" id="UP000244336">
    <property type="component" value="Chromosome 9"/>
</dbReference>
<organism evidence="2 3">
    <name type="scientific">Panicum hallii var. hallii</name>
    <dbReference type="NCBI Taxonomy" id="1504633"/>
    <lineage>
        <taxon>Eukaryota</taxon>
        <taxon>Viridiplantae</taxon>
        <taxon>Streptophyta</taxon>
        <taxon>Embryophyta</taxon>
        <taxon>Tracheophyta</taxon>
        <taxon>Spermatophyta</taxon>
        <taxon>Magnoliopsida</taxon>
        <taxon>Liliopsida</taxon>
        <taxon>Poales</taxon>
        <taxon>Poaceae</taxon>
        <taxon>PACMAD clade</taxon>
        <taxon>Panicoideae</taxon>
        <taxon>Panicodae</taxon>
        <taxon>Paniceae</taxon>
        <taxon>Panicinae</taxon>
        <taxon>Panicum</taxon>
        <taxon>Panicum sect. Panicum</taxon>
    </lineage>
</organism>
<accession>A0A2T7CG05</accession>
<name>A0A2T7CG05_9POAL</name>
<dbReference type="EMBL" id="CM009757">
    <property type="protein sequence ID" value="PUZ42262.1"/>
    <property type="molecule type" value="Genomic_DNA"/>
</dbReference>
<gene>
    <name evidence="2" type="ORF">GQ55_9G569600</name>
</gene>
<evidence type="ECO:0000313" key="2">
    <source>
        <dbReference type="EMBL" id="PUZ42262.1"/>
    </source>
</evidence>
<proteinExistence type="predicted"/>
<feature type="compositionally biased region" description="Basic and acidic residues" evidence="1">
    <location>
        <begin position="76"/>
        <end position="85"/>
    </location>
</feature>
<protein>
    <submittedName>
        <fullName evidence="2">Uncharacterized protein</fullName>
    </submittedName>
</protein>
<evidence type="ECO:0000256" key="1">
    <source>
        <dbReference type="SAM" id="MobiDB-lite"/>
    </source>
</evidence>
<feature type="region of interest" description="Disordered" evidence="1">
    <location>
        <begin position="1"/>
        <end position="85"/>
    </location>
</feature>
<evidence type="ECO:0000313" key="3">
    <source>
        <dbReference type="Proteomes" id="UP000244336"/>
    </source>
</evidence>
<dbReference type="Gramene" id="PUZ42262">
    <property type="protein sequence ID" value="PUZ42262"/>
    <property type="gene ID" value="GQ55_9G569600"/>
</dbReference>
<dbReference type="AlphaFoldDB" id="A0A2T7CG05"/>